<protein>
    <submittedName>
        <fullName evidence="2">Uncharacterized protein</fullName>
    </submittedName>
</protein>
<accession>A0A366KG83</accession>
<keyword evidence="1" id="KW-1133">Transmembrane helix</keyword>
<feature type="transmembrane region" description="Helical" evidence="1">
    <location>
        <begin position="44"/>
        <end position="61"/>
    </location>
</feature>
<keyword evidence="1" id="KW-0472">Membrane</keyword>
<sequence length="88" mass="10078">MWRGLLPVHSALASIFLEFPIWIFVLYIILLCKIVSNTFKNQQVGIWTMIPALIMGTLWYSGHNEPYFLALLLVGIGAMEKIPDKQDK</sequence>
<evidence type="ECO:0000256" key="1">
    <source>
        <dbReference type="SAM" id="Phobius"/>
    </source>
</evidence>
<evidence type="ECO:0000313" key="2">
    <source>
        <dbReference type="EMBL" id="RBP99701.1"/>
    </source>
</evidence>
<feature type="transmembrane region" description="Helical" evidence="1">
    <location>
        <begin position="12"/>
        <end position="32"/>
    </location>
</feature>
<dbReference type="AlphaFoldDB" id="A0A366KG83"/>
<dbReference type="Proteomes" id="UP000252345">
    <property type="component" value="Unassembled WGS sequence"/>
</dbReference>
<keyword evidence="1" id="KW-0812">Transmembrane</keyword>
<reference evidence="2 3" key="1">
    <citation type="submission" date="2017-10" db="EMBL/GenBank/DDBJ databases">
        <title>Bifidobacterium xylocopum sp. nov. and Bifidobacterium aemilianum sp. nov., from the carpenter bee (Xylocopa violacea) digestive tract.</title>
        <authorList>
            <person name="Alberoni D."/>
            <person name="Baffoni L."/>
            <person name="Di Gioia D."/>
            <person name="Gaggia F."/>
            <person name="Biavati B."/>
        </authorList>
    </citation>
    <scope>NUCLEOTIDE SEQUENCE [LARGE SCALE GENOMIC DNA]</scope>
    <source>
        <strain evidence="2 3">XV2</strain>
    </source>
</reference>
<name>A0A366KG83_9BIFI</name>
<organism evidence="2 3">
    <name type="scientific">Bifidobacterium xylocopae</name>
    <dbReference type="NCBI Taxonomy" id="2493119"/>
    <lineage>
        <taxon>Bacteria</taxon>
        <taxon>Bacillati</taxon>
        <taxon>Actinomycetota</taxon>
        <taxon>Actinomycetes</taxon>
        <taxon>Bifidobacteriales</taxon>
        <taxon>Bifidobacteriaceae</taxon>
        <taxon>Bifidobacterium</taxon>
    </lineage>
</organism>
<keyword evidence="3" id="KW-1185">Reference proteome</keyword>
<evidence type="ECO:0000313" key="3">
    <source>
        <dbReference type="Proteomes" id="UP000252345"/>
    </source>
</evidence>
<gene>
    <name evidence="2" type="ORF">CRD59_02965</name>
</gene>
<dbReference type="EMBL" id="PDCH01000003">
    <property type="protein sequence ID" value="RBP99701.1"/>
    <property type="molecule type" value="Genomic_DNA"/>
</dbReference>
<proteinExistence type="predicted"/>
<comment type="caution">
    <text evidence="2">The sequence shown here is derived from an EMBL/GenBank/DDBJ whole genome shotgun (WGS) entry which is preliminary data.</text>
</comment>